<evidence type="ECO:0000256" key="7">
    <source>
        <dbReference type="ARBA" id="ARBA00022679"/>
    </source>
</evidence>
<dbReference type="GO" id="GO:0006487">
    <property type="term" value="P:protein N-linked glycosylation"/>
    <property type="evidence" value="ECO:0007669"/>
    <property type="project" value="TreeGrafter"/>
</dbReference>
<organism evidence="17 18">
    <name type="scientific">Ascaris lumbricoides</name>
    <name type="common">Giant roundworm</name>
    <dbReference type="NCBI Taxonomy" id="6252"/>
    <lineage>
        <taxon>Eukaryota</taxon>
        <taxon>Metazoa</taxon>
        <taxon>Ecdysozoa</taxon>
        <taxon>Nematoda</taxon>
        <taxon>Chromadorea</taxon>
        <taxon>Rhabditida</taxon>
        <taxon>Spirurina</taxon>
        <taxon>Ascaridomorpha</taxon>
        <taxon>Ascaridoidea</taxon>
        <taxon>Ascarididae</taxon>
        <taxon>Ascaris</taxon>
    </lineage>
</organism>
<evidence type="ECO:0000256" key="6">
    <source>
        <dbReference type="ARBA" id="ARBA00022676"/>
    </source>
</evidence>
<keyword evidence="17" id="KW-1185">Reference proteome</keyword>
<evidence type="ECO:0000256" key="11">
    <source>
        <dbReference type="ARBA" id="ARBA00023136"/>
    </source>
</evidence>
<feature type="domain" description="Glycosyl transferase family 1" evidence="15">
    <location>
        <begin position="298"/>
        <end position="393"/>
    </location>
</feature>
<proteinExistence type="inferred from homology"/>
<evidence type="ECO:0000313" key="17">
    <source>
        <dbReference type="Proteomes" id="UP000036681"/>
    </source>
</evidence>
<evidence type="ECO:0000256" key="9">
    <source>
        <dbReference type="ARBA" id="ARBA00022824"/>
    </source>
</evidence>
<evidence type="ECO:0000256" key="8">
    <source>
        <dbReference type="ARBA" id="ARBA00022692"/>
    </source>
</evidence>
<accession>A0A9J2PP64</accession>
<reference evidence="18" key="1">
    <citation type="submission" date="2023-03" db="UniProtKB">
        <authorList>
            <consortium name="WormBaseParasite"/>
        </authorList>
    </citation>
    <scope>IDENTIFICATION</scope>
</reference>
<evidence type="ECO:0000256" key="3">
    <source>
        <dbReference type="ARBA" id="ARBA00009481"/>
    </source>
</evidence>
<evidence type="ECO:0000256" key="2">
    <source>
        <dbReference type="ARBA" id="ARBA00004922"/>
    </source>
</evidence>
<dbReference type="GO" id="GO:0004377">
    <property type="term" value="F:GDP-Man:Man(3)GlcNAc(2)-PP-Dol alpha-1,2-mannosyltransferase activity"/>
    <property type="evidence" value="ECO:0007669"/>
    <property type="project" value="UniProtKB-EC"/>
</dbReference>
<evidence type="ECO:0000256" key="5">
    <source>
        <dbReference type="ARBA" id="ARBA00022018"/>
    </source>
</evidence>
<keyword evidence="8" id="KW-0812">Transmembrane</keyword>
<dbReference type="Gene3D" id="3.40.50.2000">
    <property type="entry name" value="Glycogen Phosphorylase B"/>
    <property type="match status" value="1"/>
</dbReference>
<evidence type="ECO:0000256" key="1">
    <source>
        <dbReference type="ARBA" id="ARBA00004389"/>
    </source>
</evidence>
<evidence type="ECO:0000256" key="14">
    <source>
        <dbReference type="ARBA" id="ARBA00045128"/>
    </source>
</evidence>
<evidence type="ECO:0000256" key="4">
    <source>
        <dbReference type="ARBA" id="ARBA00012645"/>
    </source>
</evidence>
<dbReference type="InterPro" id="IPR031814">
    <property type="entry name" value="ALG11_N"/>
</dbReference>
<dbReference type="WBParaSite" id="ALUE_0001182001-mRNA-1">
    <property type="protein sequence ID" value="ALUE_0001182001-mRNA-1"/>
    <property type="gene ID" value="ALUE_0001182001"/>
</dbReference>
<dbReference type="Pfam" id="PF00534">
    <property type="entry name" value="Glycos_transf_1"/>
    <property type="match status" value="1"/>
</dbReference>
<dbReference type="PANTHER" id="PTHR45919">
    <property type="entry name" value="GDP-MAN:MAN(3)GLCNAC(2)-PP-DOL ALPHA-1,2-MANNOSYLTRANSFERASE"/>
    <property type="match status" value="1"/>
</dbReference>
<protein>
    <recommendedName>
        <fullName evidence="5">GDP-Man:Man(3)GlcNAc(2)-PP-Dol alpha-1,2-mannosyltransferase</fullName>
        <ecNumber evidence="4">2.4.1.131</ecNumber>
    </recommendedName>
    <alternativeName>
        <fullName evidence="12">Asparagine-linked glycosylation protein 11 homolog</fullName>
    </alternativeName>
</protein>
<dbReference type="InterPro" id="IPR038013">
    <property type="entry name" value="ALG11"/>
</dbReference>
<comment type="similarity">
    <text evidence="3">Belongs to the glycosyltransferase group 1 family. Glycosyltransferase 4 subfamily.</text>
</comment>
<dbReference type="Pfam" id="PF15924">
    <property type="entry name" value="ALG11_N"/>
    <property type="match status" value="1"/>
</dbReference>
<keyword evidence="6" id="KW-0328">Glycosyltransferase</keyword>
<keyword evidence="10" id="KW-1133">Transmembrane helix</keyword>
<comment type="pathway">
    <text evidence="2">Protein modification; protein glycosylation.</text>
</comment>
<dbReference type="Proteomes" id="UP000036681">
    <property type="component" value="Unplaced"/>
</dbReference>
<feature type="domain" description="ALG11 mannosyltransferase N-terminal" evidence="16">
    <location>
        <begin position="52"/>
        <end position="274"/>
    </location>
</feature>
<dbReference type="InterPro" id="IPR001296">
    <property type="entry name" value="Glyco_trans_1"/>
</dbReference>
<dbReference type="AlphaFoldDB" id="A0A9J2PP64"/>
<comment type="subcellular location">
    <subcellularLocation>
        <location evidence="1">Endoplasmic reticulum membrane</location>
        <topology evidence="1">Single-pass membrane protein</topology>
    </subcellularLocation>
</comment>
<keyword evidence="9" id="KW-0256">Endoplasmic reticulum</keyword>
<evidence type="ECO:0000313" key="18">
    <source>
        <dbReference type="WBParaSite" id="ALUE_0001182001-mRNA-1"/>
    </source>
</evidence>
<name>A0A9J2PP64_ASCLU</name>
<evidence type="ECO:0000256" key="10">
    <source>
        <dbReference type="ARBA" id="ARBA00022989"/>
    </source>
</evidence>
<dbReference type="EC" id="2.4.1.131" evidence="4"/>
<dbReference type="GO" id="GO:0005789">
    <property type="term" value="C:endoplasmic reticulum membrane"/>
    <property type="evidence" value="ECO:0007669"/>
    <property type="project" value="UniProtKB-SubCell"/>
</dbReference>
<evidence type="ECO:0000259" key="16">
    <source>
        <dbReference type="Pfam" id="PF15924"/>
    </source>
</evidence>
<keyword evidence="7" id="KW-0808">Transferase</keyword>
<dbReference type="SUPFAM" id="SSF53756">
    <property type="entry name" value="UDP-Glycosyltransferase/glycogen phosphorylase"/>
    <property type="match status" value="1"/>
</dbReference>
<dbReference type="PANTHER" id="PTHR45919:SF1">
    <property type="entry name" value="GDP-MAN:MAN(3)GLCNAC(2)-PP-DOL ALPHA-1,2-MANNOSYLTRANSFERASE"/>
    <property type="match status" value="1"/>
</dbReference>
<evidence type="ECO:0000256" key="12">
    <source>
        <dbReference type="ARBA" id="ARBA00032517"/>
    </source>
</evidence>
<comment type="function">
    <text evidence="14">GDP-Man:Man(3)GlcNAc(2)-PP-Dol alpha-1,2-mannosyltransferase that operates in the biosynthetic pathway of dolichol-linked oligosaccharides, the glycan precursors employed in protein asparagine (N)-glycosylation. The assembly of dolichol-linked oligosaccharides begins on the cytosolic side of the endoplasmic reticulum membrane and finishes in its lumen. The sequential addition of sugars to dolichol pyrophosphate produces dolichol-linked oligosaccharides containing fourteen sugars, including two GlcNAcs, nine mannoses and three glucoses. Once assembled, the oligosaccharide is transferred from the lipid to nascent proteins by oligosaccharyltransferases. Catalyzes, on the cytoplasmic face of the endoplasmic reticulum, the addition of the fourth and fifth mannose residues to the dolichol-linked oligosaccharide chain, to produce Man(5)GlcNAc(2)-PP-dolichol core oligosaccharide. Man(5)GlcNAc(2)-PP-dolichol is a substrate for ALG3, the following enzyme in the biosynthetic pathway.</text>
</comment>
<keyword evidence="11" id="KW-0472">Membrane</keyword>
<evidence type="ECO:0000256" key="13">
    <source>
        <dbReference type="ARBA" id="ARBA00045065"/>
    </source>
</evidence>
<comment type="catalytic activity">
    <reaction evidence="13">
        <text>an alpha-D-Man-(1-&gt;3)-[alpha-D-Man-(1-&gt;6)]-beta-D-Man-(1-&gt;4)-beta-D-GlcNAc-(1-&gt;4)-alpha-D-GlcNAc-diphospho-di-trans,poly-cis-dolichol + 2 GDP-alpha-D-mannose = an alpha-D-Man-(1-&gt;2)-alpha-D-Man-(1-&gt;2)-alpha-D-Man-(1-&gt;3)-[alpha-D-Man-(1-&gt;6)]-beta-D-Man-(1-&gt;4)-beta-D-GlcNAc-(1-&gt;4)-alpha-D-GlcNAc-diphospho-di-trans,poly-cis-dolichol + 2 GDP + 2 H(+)</text>
        <dbReference type="Rhea" id="RHEA:29523"/>
        <dbReference type="Rhea" id="RHEA-COMP:19515"/>
        <dbReference type="Rhea" id="RHEA-COMP:19516"/>
        <dbReference type="ChEBI" id="CHEBI:15378"/>
        <dbReference type="ChEBI" id="CHEBI:57527"/>
        <dbReference type="ChEBI" id="CHEBI:58189"/>
        <dbReference type="ChEBI" id="CHEBI:132511"/>
        <dbReference type="ChEBI" id="CHEBI:132515"/>
        <dbReference type="EC" id="2.4.1.131"/>
    </reaction>
    <physiologicalReaction direction="left-to-right" evidence="13">
        <dbReference type="Rhea" id="RHEA:29524"/>
    </physiologicalReaction>
</comment>
<sequence>MLKVDGISSVGRIAKKLGTLLYSLIFLQESDQRYWSLVGNNDARTRLRKQRNTVAFFHPYCNAGGGGERVLWIAVNAMQKQYADKGLTCVIYTGDNDARPDDILDRAKNRFDIVVDERKLHFVYLRFILAVPSGIWHFRTRRWLEARNYPHFTLALQTLAALIVGIEALCNLNPEVFIDTMGYPMTMPLFKWVAGSKVGCYVHYPVVSAGMIKSVESREARFNNAEWISSSWLFSLCKLIYYRIFAFFYGLCGKCADVVMVNGSWTRNHISELWRMPERTFVVYPPCNVHAFLSVHFKVRLVICGGCRHEEDWQRVDELKKYAKQLGLDDDDIEWALNVNIERLYAIMQKSLIGFHTMHSEHFGISVVEGVAAGHMMVAHNSGGSNKAVINFEGGPKLDILNATTPNEEHRIGFLATSMHEYVDCVMKILHMTPAARARIRGSNKAVINFEGGPKLDILNATTPNEEHRIGFLATSMHEYVDCVMKILHMTPAARARIRENGKEFVKKFSDENFEIRWNSAIDRLLCGN</sequence>
<evidence type="ECO:0000259" key="15">
    <source>
        <dbReference type="Pfam" id="PF00534"/>
    </source>
</evidence>